<feature type="domain" description="Nucleoside phosphorylase" evidence="6">
    <location>
        <begin position="4"/>
        <end position="223"/>
    </location>
</feature>
<dbReference type="InterPro" id="IPR010049">
    <property type="entry name" value="MTA_SAH_Nsdase"/>
</dbReference>
<dbReference type="RefSeq" id="WP_120948003.1">
    <property type="nucleotide sequence ID" value="NZ_QXQP01000011.1"/>
</dbReference>
<dbReference type="Proteomes" id="UP000319322">
    <property type="component" value="Unassembled WGS sequence"/>
</dbReference>
<dbReference type="EMBL" id="VKGC01000005">
    <property type="protein sequence ID" value="TSA85769.1"/>
    <property type="molecule type" value="Genomic_DNA"/>
</dbReference>
<dbReference type="Pfam" id="PF01048">
    <property type="entry name" value="PNP_UDP_1"/>
    <property type="match status" value="1"/>
</dbReference>
<dbReference type="InterPro" id="IPR000845">
    <property type="entry name" value="Nucleoside_phosphorylase_d"/>
</dbReference>
<dbReference type="NCBIfam" id="TIGR01704">
    <property type="entry name" value="MTA_SAH-Nsdase"/>
    <property type="match status" value="1"/>
</dbReference>
<keyword evidence="8" id="KW-1185">Reference proteome</keyword>
<dbReference type="UniPathway" id="UPA00904">
    <property type="reaction ID" value="UER00871"/>
</dbReference>
<dbReference type="GO" id="GO:0019284">
    <property type="term" value="P:L-methionine salvage from S-adenosylmethionine"/>
    <property type="evidence" value="ECO:0007669"/>
    <property type="project" value="TreeGrafter"/>
</dbReference>
<dbReference type="NCBIfam" id="NF004079">
    <property type="entry name" value="PRK05584.1"/>
    <property type="match status" value="1"/>
</dbReference>
<dbReference type="OrthoDB" id="9792278at2"/>
<dbReference type="GO" id="GO:0008782">
    <property type="term" value="F:adenosylhomocysteine nucleosidase activity"/>
    <property type="evidence" value="ECO:0007669"/>
    <property type="project" value="UniProtKB-EC"/>
</dbReference>
<dbReference type="SUPFAM" id="SSF53167">
    <property type="entry name" value="Purine and uridine phosphorylases"/>
    <property type="match status" value="1"/>
</dbReference>
<dbReference type="EC" id="3.2.2.9" evidence="2"/>
<evidence type="ECO:0000256" key="4">
    <source>
        <dbReference type="ARBA" id="ARBA00022801"/>
    </source>
</evidence>
<reference evidence="7" key="1">
    <citation type="submission" date="2019-07" db="EMBL/GenBank/DDBJ databases">
        <title>Helicobacter labacensis sp. nov., Helicobacter mehlei sp. nov. and Helicobacter vulpis sp. nov., isolated from gastric mucosa of red fox (Vulpis vulpis).</title>
        <authorList>
            <person name="Kusar D."/>
            <person name="Gruntar I."/>
            <person name="Pate M."/>
            <person name="Zajc U."/>
            <person name="Ocepek M."/>
        </authorList>
    </citation>
    <scope>NUCLEOTIDE SEQUENCE [LARGE SCALE GENOMIC DNA]</scope>
    <source>
        <strain evidence="7">L8b</strain>
    </source>
</reference>
<reference evidence="7" key="2">
    <citation type="submission" date="2019-07" db="EMBL/GenBank/DDBJ databases">
        <authorList>
            <person name="Papic B."/>
        </authorList>
    </citation>
    <scope>NUCLEOTIDE SEQUENCE [LARGE SCALE GENOMIC DNA]</scope>
    <source>
        <strain evidence="7">L8b</strain>
    </source>
</reference>
<keyword evidence="7" id="KW-0326">Glycosidase</keyword>
<evidence type="ECO:0000256" key="3">
    <source>
        <dbReference type="ARBA" id="ARBA00022605"/>
    </source>
</evidence>
<keyword evidence="4 7" id="KW-0378">Hydrolase</keyword>
<evidence type="ECO:0000256" key="5">
    <source>
        <dbReference type="ARBA" id="ARBA00023167"/>
    </source>
</evidence>
<dbReference type="PANTHER" id="PTHR46832">
    <property type="entry name" value="5'-METHYLTHIOADENOSINE/S-ADENOSYLHOMOCYSTEINE NUCLEOSIDASE"/>
    <property type="match status" value="1"/>
</dbReference>
<dbReference type="GO" id="GO:0008930">
    <property type="term" value="F:methylthioadenosine nucleosidase activity"/>
    <property type="evidence" value="ECO:0007669"/>
    <property type="project" value="InterPro"/>
</dbReference>
<dbReference type="GO" id="GO:0009164">
    <property type="term" value="P:nucleoside catabolic process"/>
    <property type="evidence" value="ECO:0007669"/>
    <property type="project" value="InterPro"/>
</dbReference>
<dbReference type="CDD" id="cd09008">
    <property type="entry name" value="MTAN"/>
    <property type="match status" value="1"/>
</dbReference>
<sequence length="232" mass="25053">MFKTIGVMGAMREEIEPFLEMFPAHTTEQVGGNTFYTIPFQNSQIILAYSKIGKVHASLTASTMILRYGIEALIFSGVAGGLAPHLNINDLLLATQLCQADVDLSAFGHPLGFIPESAVFITSDPTLNDLARQTAQNLGIPLQEGVIATCDQFVSDPGRKQEWAQNFGAAVVEMEGAAVAFVCHAFHVPFCVLRSVSDKANGEAPGDFDQFLHQSAQISAQFVFNMLGRLAD</sequence>
<evidence type="ECO:0000256" key="2">
    <source>
        <dbReference type="ARBA" id="ARBA00011974"/>
    </source>
</evidence>
<dbReference type="InterPro" id="IPR035994">
    <property type="entry name" value="Nucleoside_phosphorylase_sf"/>
</dbReference>
<comment type="pathway">
    <text evidence="1">Amino-acid biosynthesis; L-methionine biosynthesis via salvage pathway; S-methyl-5-thio-alpha-D-ribose 1-phosphate from S-methyl-5'-thioadenosine (hydrolase route): step 1/2.</text>
</comment>
<comment type="caution">
    <text evidence="7">The sequence shown here is derived from an EMBL/GenBank/DDBJ whole genome shotgun (WGS) entry which is preliminary data.</text>
</comment>
<protein>
    <recommendedName>
        <fullName evidence="2">adenosylhomocysteine nucleosidase</fullName>
        <ecNumber evidence="2">3.2.2.9</ecNumber>
    </recommendedName>
</protein>
<proteinExistence type="predicted"/>
<dbReference type="GO" id="GO:0005829">
    <property type="term" value="C:cytosol"/>
    <property type="evidence" value="ECO:0007669"/>
    <property type="project" value="TreeGrafter"/>
</dbReference>
<name>A0A553UZY3_9HELI</name>
<evidence type="ECO:0000313" key="8">
    <source>
        <dbReference type="Proteomes" id="UP000319322"/>
    </source>
</evidence>
<organism evidence="7 8">
    <name type="scientific">Helicobacter mehlei</name>
    <dbReference type="NCBI Taxonomy" id="2316080"/>
    <lineage>
        <taxon>Bacteria</taxon>
        <taxon>Pseudomonadati</taxon>
        <taxon>Campylobacterota</taxon>
        <taxon>Epsilonproteobacteria</taxon>
        <taxon>Campylobacterales</taxon>
        <taxon>Helicobacteraceae</taxon>
        <taxon>Helicobacter</taxon>
    </lineage>
</organism>
<dbReference type="Gene3D" id="3.40.50.1580">
    <property type="entry name" value="Nucleoside phosphorylase domain"/>
    <property type="match status" value="1"/>
</dbReference>
<dbReference type="GO" id="GO:0019509">
    <property type="term" value="P:L-methionine salvage from methylthioadenosine"/>
    <property type="evidence" value="ECO:0007669"/>
    <property type="project" value="UniProtKB-UniPathway"/>
</dbReference>
<accession>A0A553UZY3</accession>
<dbReference type="AlphaFoldDB" id="A0A553UZY3"/>
<gene>
    <name evidence="7" type="ORF">FNE76_03210</name>
</gene>
<evidence type="ECO:0000313" key="7">
    <source>
        <dbReference type="EMBL" id="TSA85769.1"/>
    </source>
</evidence>
<dbReference type="PANTHER" id="PTHR46832:SF1">
    <property type="entry name" value="5'-METHYLTHIOADENOSINE_S-ADENOSYLHOMOCYSTEINE NUCLEOSIDASE"/>
    <property type="match status" value="1"/>
</dbReference>
<keyword evidence="3" id="KW-0028">Amino-acid biosynthesis</keyword>
<evidence type="ECO:0000259" key="6">
    <source>
        <dbReference type="Pfam" id="PF01048"/>
    </source>
</evidence>
<keyword evidence="5" id="KW-0486">Methionine biosynthesis</keyword>
<evidence type="ECO:0000256" key="1">
    <source>
        <dbReference type="ARBA" id="ARBA00004945"/>
    </source>
</evidence>